<reference evidence="10 11" key="1">
    <citation type="journal article" date="2012" name="ISME J.">
        <title>Nitrification expanded: discovery, physiology and genomics of a nitrite-oxidizing bacterium from the phylum Chloroflexi.</title>
        <authorList>
            <person name="Sorokin D.Y."/>
            <person name="Lucker S."/>
            <person name="Vejmelkova D."/>
            <person name="Kostrikina N.A."/>
            <person name="Kleerebezem R."/>
            <person name="Rijpstra W.I."/>
            <person name="Damste J.S."/>
            <person name="Le Paslier D."/>
            <person name="Muyzer G."/>
            <person name="Wagner M."/>
            <person name="van Loosdrecht M.C."/>
            <person name="Daims H."/>
        </authorList>
    </citation>
    <scope>NUCLEOTIDE SEQUENCE [LARGE SCALE GENOMIC DNA]</scope>
    <source>
        <strain evidence="11">none</strain>
    </source>
</reference>
<dbReference type="GO" id="GO:0003677">
    <property type="term" value="F:DNA binding"/>
    <property type="evidence" value="ECO:0007669"/>
    <property type="project" value="UniProtKB-KW"/>
</dbReference>
<gene>
    <name evidence="10" type="ORF">NITHO_5920002</name>
</gene>
<sequence length="732" mass="82393">MTTLDRQHLLYGHEPTERIVAVERTGRDRIRVFRRLADGRITSGVDDLHPWVIVTNSGAATLAGHGTPERLTGDLPLRHRFIFSSWGAYLDGVQILREKGLPYQTFPNPVDQYLTATGRTLFKGMTFDDLVRLQLDIETAGLDATQEGARVLVIALATNHGHRETLHLRELSEPEMLELTNERIQQLDPDVIEGHNLFNFDLPFLHERARRHGIALTWGRDGSPVRLGITQRVKVGARSVPFQPAAIFGRHIIDTYQQIQRYDTAGELQSYGLKASIDALGLTRQDRAFVPGAEITATWEQDPERILAYALDDVADVATLSSLTVPTEFYQSQVLPRSFQNVATGGPGEKINHLMARVYLGLGHSLPLPEEPRAYPGGFTQLCRVGVFGPVVKCDVESLYPAIMLSDRISPSSDCLGAYLILLDELIERRFEAKRQARLTIGADRARWLGLQSSYKVLVNSFYGYLGYSRALFSDYGAAAQVTMRGQQIIKQIMEELEHAGAESIEVDTDGVYFRPPDHVRDLEGEEAFVARIGQRLPSGINLAHDGSFRGMLSLKTKNYALITRDDRMILKGSSLRNRREEPVFRDFVRGAARRFIDASPDAVRDWYFDIAGRIIERKLPVEAISRWETVTEKTFKSEANRRLASVAAGERIGERLAVYQRADGSLARSDAYDGDEDIDYLLRRLRDMAERFRPLFNDEASFDHHFPRLSARSDLAAVRASRPVHQLPLFG</sequence>
<evidence type="ECO:0000256" key="1">
    <source>
        <dbReference type="ARBA" id="ARBA00005755"/>
    </source>
</evidence>
<dbReference type="InterPro" id="IPR012337">
    <property type="entry name" value="RNaseH-like_sf"/>
</dbReference>
<dbReference type="AlphaFoldDB" id="I4EMC8"/>
<dbReference type="RefSeq" id="WP_008481086.1">
    <property type="nucleotide sequence ID" value="NZ_CAGS01000548.1"/>
</dbReference>
<evidence type="ECO:0000256" key="4">
    <source>
        <dbReference type="ARBA" id="ARBA00022695"/>
    </source>
</evidence>
<dbReference type="PANTHER" id="PTHR10322:SF23">
    <property type="entry name" value="DNA POLYMERASE DELTA CATALYTIC SUBUNIT"/>
    <property type="match status" value="1"/>
</dbReference>
<keyword evidence="11" id="KW-1185">Reference proteome</keyword>
<dbReference type="Pfam" id="PF00136">
    <property type="entry name" value="DNA_pol_B"/>
    <property type="match status" value="1"/>
</dbReference>
<dbReference type="GO" id="GO:0003887">
    <property type="term" value="F:DNA-directed DNA polymerase activity"/>
    <property type="evidence" value="ECO:0007669"/>
    <property type="project" value="UniProtKB-KW"/>
</dbReference>
<dbReference type="InterPro" id="IPR043502">
    <property type="entry name" value="DNA/RNA_pol_sf"/>
</dbReference>
<dbReference type="InterPro" id="IPR050240">
    <property type="entry name" value="DNA_pol_type-B"/>
</dbReference>
<dbReference type="SUPFAM" id="SSF53098">
    <property type="entry name" value="Ribonuclease H-like"/>
    <property type="match status" value="1"/>
</dbReference>
<feature type="domain" description="DNA-directed DNA polymerase family B multifunctional" evidence="8">
    <location>
        <begin position="421"/>
        <end position="581"/>
    </location>
</feature>
<dbReference type="EC" id="2.7.7.7" evidence="2"/>
<dbReference type="Gene3D" id="3.90.1600.10">
    <property type="entry name" value="Palm domain of DNA polymerase"/>
    <property type="match status" value="1"/>
</dbReference>
<dbReference type="InterPro" id="IPR006172">
    <property type="entry name" value="DNA-dir_DNA_pol_B"/>
</dbReference>
<proteinExistence type="inferred from homology"/>
<dbReference type="OrthoDB" id="52005at2"/>
<dbReference type="PANTHER" id="PTHR10322">
    <property type="entry name" value="DNA POLYMERASE CATALYTIC SUBUNIT"/>
    <property type="match status" value="1"/>
</dbReference>
<comment type="caution">
    <text evidence="10">The sequence shown here is derived from an EMBL/GenBank/DDBJ whole genome shotgun (WGS) entry which is preliminary data.</text>
</comment>
<comment type="catalytic activity">
    <reaction evidence="7">
        <text>DNA(n) + a 2'-deoxyribonucleoside 5'-triphosphate = DNA(n+1) + diphosphate</text>
        <dbReference type="Rhea" id="RHEA:22508"/>
        <dbReference type="Rhea" id="RHEA-COMP:17339"/>
        <dbReference type="Rhea" id="RHEA-COMP:17340"/>
        <dbReference type="ChEBI" id="CHEBI:33019"/>
        <dbReference type="ChEBI" id="CHEBI:61560"/>
        <dbReference type="ChEBI" id="CHEBI:173112"/>
        <dbReference type="EC" id="2.7.7.7"/>
    </reaction>
</comment>
<accession>I4EMC8</accession>
<evidence type="ECO:0000256" key="2">
    <source>
        <dbReference type="ARBA" id="ARBA00012417"/>
    </source>
</evidence>
<name>I4EMC8_9BACT</name>
<organism evidence="10 11">
    <name type="scientific">Nitrolancea hollandica Lb</name>
    <dbReference type="NCBI Taxonomy" id="1129897"/>
    <lineage>
        <taxon>Bacteria</taxon>
        <taxon>Pseudomonadati</taxon>
        <taxon>Thermomicrobiota</taxon>
        <taxon>Thermomicrobia</taxon>
        <taxon>Sphaerobacterales</taxon>
        <taxon>Sphaerobacterineae</taxon>
        <taxon>Sphaerobacteraceae</taxon>
        <taxon>Nitrolancea</taxon>
    </lineage>
</organism>
<evidence type="ECO:0000256" key="6">
    <source>
        <dbReference type="ARBA" id="ARBA00023125"/>
    </source>
</evidence>
<keyword evidence="4 10" id="KW-0548">Nucleotidyltransferase</keyword>
<evidence type="ECO:0000256" key="7">
    <source>
        <dbReference type="ARBA" id="ARBA00049244"/>
    </source>
</evidence>
<dbReference type="GO" id="GO:0000166">
    <property type="term" value="F:nucleotide binding"/>
    <property type="evidence" value="ECO:0007669"/>
    <property type="project" value="InterPro"/>
</dbReference>
<dbReference type="InterPro" id="IPR006134">
    <property type="entry name" value="DNA-dir_DNA_pol_B_multi_dom"/>
</dbReference>
<evidence type="ECO:0000256" key="5">
    <source>
        <dbReference type="ARBA" id="ARBA00022932"/>
    </source>
</evidence>
<evidence type="ECO:0000256" key="3">
    <source>
        <dbReference type="ARBA" id="ARBA00022679"/>
    </source>
</evidence>
<dbReference type="InterPro" id="IPR036397">
    <property type="entry name" value="RNaseH_sf"/>
</dbReference>
<dbReference type="EMBL" id="CAGS01000548">
    <property type="protein sequence ID" value="CCF85841.1"/>
    <property type="molecule type" value="Genomic_DNA"/>
</dbReference>
<dbReference type="Proteomes" id="UP000004221">
    <property type="component" value="Unassembled WGS sequence"/>
</dbReference>
<keyword evidence="3 10" id="KW-0808">Transferase</keyword>
<evidence type="ECO:0000259" key="9">
    <source>
        <dbReference type="Pfam" id="PF03104"/>
    </source>
</evidence>
<evidence type="ECO:0000259" key="8">
    <source>
        <dbReference type="Pfam" id="PF00136"/>
    </source>
</evidence>
<dbReference type="SMART" id="SM00486">
    <property type="entry name" value="POLBc"/>
    <property type="match status" value="1"/>
</dbReference>
<keyword evidence="5" id="KW-0239">DNA-directed DNA polymerase</keyword>
<protein>
    <recommendedName>
        <fullName evidence="2">DNA-directed DNA polymerase</fullName>
        <ecNumber evidence="2">2.7.7.7</ecNumber>
    </recommendedName>
</protein>
<dbReference type="SUPFAM" id="SSF56672">
    <property type="entry name" value="DNA/RNA polymerases"/>
    <property type="match status" value="1"/>
</dbReference>
<comment type="similarity">
    <text evidence="1">Belongs to the DNA polymerase type-B family.</text>
</comment>
<dbReference type="Pfam" id="PF03104">
    <property type="entry name" value="DNA_pol_B_exo1"/>
    <property type="match status" value="1"/>
</dbReference>
<dbReference type="Gene3D" id="3.30.420.10">
    <property type="entry name" value="Ribonuclease H-like superfamily/Ribonuclease H"/>
    <property type="match status" value="1"/>
</dbReference>
<dbReference type="InterPro" id="IPR023211">
    <property type="entry name" value="DNA_pol_palm_dom_sf"/>
</dbReference>
<dbReference type="InterPro" id="IPR006133">
    <property type="entry name" value="DNA-dir_DNA_pol_B_exonuc"/>
</dbReference>
<evidence type="ECO:0000313" key="10">
    <source>
        <dbReference type="EMBL" id="CCF85841.1"/>
    </source>
</evidence>
<evidence type="ECO:0000313" key="11">
    <source>
        <dbReference type="Proteomes" id="UP000004221"/>
    </source>
</evidence>
<keyword evidence="6" id="KW-0238">DNA-binding</keyword>
<feature type="domain" description="DNA-directed DNA polymerase family B exonuclease" evidence="9">
    <location>
        <begin position="172"/>
        <end position="275"/>
    </location>
</feature>